<dbReference type="PANTHER" id="PTHR43539:SF78">
    <property type="entry name" value="FLAVIN-CONTAINING MONOOXYGENASE"/>
    <property type="match status" value="1"/>
</dbReference>
<keyword evidence="3" id="KW-1185">Reference proteome</keyword>
<sequence length="381" mass="42157">MRERHIAHVLLERGQVANSWRRERWESLRLLTPNWQSRLPGYTYDGADPDGYMSTGEVVDFIDGYAAFTGAPVRTGVNVTSVRRVDDGYHVTTNDGEIRCRAVVIASGACNLPAVPALSAAVPAGVEQLTTFDYKGPERIADGGVLVVGASATGVQLAQELRRSGRPVTLAVGEHVRMPRTYRDKDVLWWMDASGVWDQRHDELDDLERARRLPSPQLVGTPERRTLDLNALSDDGVELVGRLASLRDGTALFSGGLRNVLALADLKARRLLDTFDAWAGSVSSERLEPTRVPAKARWQLNLRGGEIRTIVWATGYRPDYSWLDVPVLDEKGRLRHDGGVVSDSPGLYVLGLPVLRRRRSTFISGISDDARFVVEHLRSSL</sequence>
<keyword evidence="1" id="KW-0560">Oxidoreductase</keyword>
<dbReference type="PANTHER" id="PTHR43539">
    <property type="entry name" value="FLAVIN-BINDING MONOOXYGENASE-LIKE PROTEIN (AFU_ORTHOLOGUE AFUA_4G09220)"/>
    <property type="match status" value="1"/>
</dbReference>
<dbReference type="InterPro" id="IPR036188">
    <property type="entry name" value="FAD/NAD-bd_sf"/>
</dbReference>
<evidence type="ECO:0000313" key="2">
    <source>
        <dbReference type="EMBL" id="GIJ47836.1"/>
    </source>
</evidence>
<dbReference type="GO" id="GO:0004497">
    <property type="term" value="F:monooxygenase activity"/>
    <property type="evidence" value="ECO:0007669"/>
    <property type="project" value="TreeGrafter"/>
</dbReference>
<dbReference type="EMBL" id="BOPF01000018">
    <property type="protein sequence ID" value="GIJ47836.1"/>
    <property type="molecule type" value="Genomic_DNA"/>
</dbReference>
<dbReference type="Proteomes" id="UP000619260">
    <property type="component" value="Unassembled WGS sequence"/>
</dbReference>
<proteinExistence type="predicted"/>
<organism evidence="2 3">
    <name type="scientific">Virgisporangium aliadipatigenens</name>
    <dbReference type="NCBI Taxonomy" id="741659"/>
    <lineage>
        <taxon>Bacteria</taxon>
        <taxon>Bacillati</taxon>
        <taxon>Actinomycetota</taxon>
        <taxon>Actinomycetes</taxon>
        <taxon>Micromonosporales</taxon>
        <taxon>Micromonosporaceae</taxon>
        <taxon>Virgisporangium</taxon>
    </lineage>
</organism>
<evidence type="ECO:0000256" key="1">
    <source>
        <dbReference type="ARBA" id="ARBA00023002"/>
    </source>
</evidence>
<gene>
    <name evidence="2" type="ORF">Val02_47220</name>
</gene>
<comment type="caution">
    <text evidence="2">The sequence shown here is derived from an EMBL/GenBank/DDBJ whole genome shotgun (WGS) entry which is preliminary data.</text>
</comment>
<reference evidence="2" key="1">
    <citation type="submission" date="2021-01" db="EMBL/GenBank/DDBJ databases">
        <title>Whole genome shotgun sequence of Virgisporangium aliadipatigenens NBRC 105644.</title>
        <authorList>
            <person name="Komaki H."/>
            <person name="Tamura T."/>
        </authorList>
    </citation>
    <scope>NUCLEOTIDE SEQUENCE</scope>
    <source>
        <strain evidence="2">NBRC 105644</strain>
    </source>
</reference>
<accession>A0A8J3YMA7</accession>
<evidence type="ECO:0000313" key="3">
    <source>
        <dbReference type="Proteomes" id="UP000619260"/>
    </source>
</evidence>
<dbReference type="Gene3D" id="3.50.50.60">
    <property type="entry name" value="FAD/NAD(P)-binding domain"/>
    <property type="match status" value="2"/>
</dbReference>
<dbReference type="InterPro" id="IPR050982">
    <property type="entry name" value="Auxin_biosynth/cation_transpt"/>
</dbReference>
<dbReference type="SUPFAM" id="SSF51905">
    <property type="entry name" value="FAD/NAD(P)-binding domain"/>
    <property type="match status" value="2"/>
</dbReference>
<dbReference type="AlphaFoldDB" id="A0A8J3YMA7"/>
<name>A0A8J3YMA7_9ACTN</name>
<dbReference type="Pfam" id="PF13738">
    <property type="entry name" value="Pyr_redox_3"/>
    <property type="match status" value="1"/>
</dbReference>
<protein>
    <submittedName>
        <fullName evidence="2">FAD-dependent oxidoreductase</fullName>
    </submittedName>
</protein>
<dbReference type="GO" id="GO:0050660">
    <property type="term" value="F:flavin adenine dinucleotide binding"/>
    <property type="evidence" value="ECO:0007669"/>
    <property type="project" value="TreeGrafter"/>
</dbReference>